<comment type="cofactor">
    <cofactor evidence="1">
        <name>Fe cation</name>
        <dbReference type="ChEBI" id="CHEBI:24875"/>
    </cofactor>
</comment>
<dbReference type="GO" id="GO:0009263">
    <property type="term" value="P:deoxyribonucleotide biosynthetic process"/>
    <property type="evidence" value="ECO:0007669"/>
    <property type="project" value="InterPro"/>
</dbReference>
<dbReference type="Proteomes" id="UP000500938">
    <property type="component" value="Chromosome"/>
</dbReference>
<organism evidence="2 3">
    <name type="scientific">Gemmatimonas groenlandica</name>
    <dbReference type="NCBI Taxonomy" id="2732249"/>
    <lineage>
        <taxon>Bacteria</taxon>
        <taxon>Pseudomonadati</taxon>
        <taxon>Gemmatimonadota</taxon>
        <taxon>Gemmatimonadia</taxon>
        <taxon>Gemmatimonadales</taxon>
        <taxon>Gemmatimonadaceae</taxon>
        <taxon>Gemmatimonas</taxon>
    </lineage>
</organism>
<dbReference type="InterPro" id="IPR012348">
    <property type="entry name" value="RNR-like"/>
</dbReference>
<evidence type="ECO:0000256" key="1">
    <source>
        <dbReference type="ARBA" id="ARBA00001962"/>
    </source>
</evidence>
<name>A0A6M4IQR0_9BACT</name>
<dbReference type="Pfam" id="PF00268">
    <property type="entry name" value="Ribonuc_red_sm"/>
    <property type="match status" value="1"/>
</dbReference>
<evidence type="ECO:0000313" key="3">
    <source>
        <dbReference type="Proteomes" id="UP000500938"/>
    </source>
</evidence>
<dbReference type="RefSeq" id="WP_171225237.1">
    <property type="nucleotide sequence ID" value="NZ_CP053085.1"/>
</dbReference>
<proteinExistence type="predicted"/>
<evidence type="ECO:0000313" key="2">
    <source>
        <dbReference type="EMBL" id="QJR35807.1"/>
    </source>
</evidence>
<dbReference type="Gene3D" id="1.10.620.20">
    <property type="entry name" value="Ribonucleotide Reductase, subunit A"/>
    <property type="match status" value="1"/>
</dbReference>
<keyword evidence="3" id="KW-1185">Reference proteome</keyword>
<accession>A0A6M4IQR0</accession>
<dbReference type="SUPFAM" id="SSF55718">
    <property type="entry name" value="SCP-like"/>
    <property type="match status" value="1"/>
</dbReference>
<sequence>MTDLFTDEWARALGAALEASVPYRDAARRWEGAVCLERTAEPGDDASSVAVFLDLAHGRCHAARLATAADRRQSRYVISGPLSAWLKVLRGDEVPTVALMRGHLRLAKGVLPMLLPHVGAANALVDVVRTISPPERERAILPVPSVVAVAAVVPRRLEFRSLDPDAWAEHSVPLRLWEKAKRHGIWNPADINFSTDREHWGALAPDERDLLLRLATLFQGGEEAVVIDILPLLDVVSQEGRLDEQLYLTSFVWEEAKHVEGMHRFLHAVGALDTNLARYHTPAYHTIFSEALPRGMQALRHDQSPMTQARASATYNMIVEGVLAETGYHVFHDVLTTRGILPGMQQMTGLLKLDESRHIAYGLYLLSRLGIAHGAPVWDVIAATINELMDPAIAVITEAFAAYPAHAVPFGLSPAPFVEHAMTQAARRLERLERARAQGVPVGVKD</sequence>
<dbReference type="NCBIfam" id="NF006200">
    <property type="entry name" value="PRK08326.1-3"/>
    <property type="match status" value="1"/>
</dbReference>
<dbReference type="InterPro" id="IPR000358">
    <property type="entry name" value="RNR_small_fam"/>
</dbReference>
<dbReference type="AlphaFoldDB" id="A0A6M4IQR0"/>
<gene>
    <name evidence="2" type="ORF">HKW67_09940</name>
</gene>
<dbReference type="EMBL" id="CP053085">
    <property type="protein sequence ID" value="QJR35807.1"/>
    <property type="molecule type" value="Genomic_DNA"/>
</dbReference>
<dbReference type="NCBIfam" id="NF006202">
    <property type="entry name" value="PRK08326.1-5"/>
    <property type="match status" value="1"/>
</dbReference>
<dbReference type="SUPFAM" id="SSF47240">
    <property type="entry name" value="Ferritin-like"/>
    <property type="match status" value="1"/>
</dbReference>
<reference evidence="2 3" key="1">
    <citation type="submission" date="2020-05" db="EMBL/GenBank/DDBJ databases">
        <title>Complete genome sequence of Gemmatimonas greenlandica TET16.</title>
        <authorList>
            <person name="Zeng Y."/>
        </authorList>
    </citation>
    <scope>NUCLEOTIDE SEQUENCE [LARGE SCALE GENOMIC DNA]</scope>
    <source>
        <strain evidence="2 3">TET16</strain>
    </source>
</reference>
<protein>
    <submittedName>
        <fullName evidence="2">R2-like ligand-binding oxidase</fullName>
    </submittedName>
</protein>
<dbReference type="Gene3D" id="3.30.1050.10">
    <property type="entry name" value="SCP2 sterol-binding domain"/>
    <property type="match status" value="1"/>
</dbReference>
<dbReference type="InterPro" id="IPR036527">
    <property type="entry name" value="SCP2_sterol-bd_dom_sf"/>
</dbReference>
<dbReference type="GO" id="GO:0016491">
    <property type="term" value="F:oxidoreductase activity"/>
    <property type="evidence" value="ECO:0007669"/>
    <property type="project" value="InterPro"/>
</dbReference>
<dbReference type="KEGG" id="ggr:HKW67_09940"/>
<dbReference type="InterPro" id="IPR009078">
    <property type="entry name" value="Ferritin-like_SF"/>
</dbReference>